<keyword evidence="5 6" id="KW-0472">Membrane</keyword>
<evidence type="ECO:0000256" key="3">
    <source>
        <dbReference type="ARBA" id="ARBA00022692"/>
    </source>
</evidence>
<keyword evidence="8" id="KW-1185">Reference proteome</keyword>
<reference evidence="7 8" key="1">
    <citation type="journal article" date="2012" name="J. Bacteriol.">
        <title>Genome Sequence of "Candidatus Nitrosoarchaeum limnia" BG20, a Low-Salinity Ammonia-Oxidizing Archaeon from the San Francisco Bay Estuary.</title>
        <authorList>
            <person name="Mosier A.C."/>
            <person name="Allen E.E."/>
            <person name="Kim M."/>
            <person name="Ferriera S."/>
            <person name="Francis C.A."/>
        </authorList>
    </citation>
    <scope>NUCLEOTIDE SEQUENCE [LARGE SCALE GENOMIC DNA]</scope>
    <source>
        <strain evidence="7 8">BG20</strain>
    </source>
</reference>
<sequence>MIPTIIGAIFWFYIASLIGVEKYGEITYYLTIAGIVSGITMLGTQNSLTVYAAKGEKLLPVISLITFPISVIGAIVVFFTFFNLGASIHVFSYVIFSLITAEFLGRKFFKSYMKITIIQKLLMVILAIPLYYLLDSNGIIIGIALSFVPFIALYYKEFKTTKINFKILKGKKEFMINNYLLSFTRMFASSIDKIIIVPIFGFGILGNYALGMQFYMVLLIIPNIIYQYVLPQDAAGNPSIVLKKLTILISVGLTVLGIVLSPVIIKWMFPKFEEAVIIVQIISLGIIPGTINLVYISKFLGNLQNKIVLISSGIFLVSIILGMIVLGKLYDVHGIAAAFVLAGAAESIFLLISNKYYDKPKKSNDIV</sequence>
<evidence type="ECO:0000313" key="7">
    <source>
        <dbReference type="EMBL" id="EPA05209.1"/>
    </source>
</evidence>
<feature type="transmembrane region" description="Helical" evidence="6">
    <location>
        <begin position="88"/>
        <end position="105"/>
    </location>
</feature>
<dbReference type="Proteomes" id="UP000014065">
    <property type="component" value="Unassembled WGS sequence"/>
</dbReference>
<accession>S2ES17</accession>
<dbReference type="GO" id="GO:0005886">
    <property type="term" value="C:plasma membrane"/>
    <property type="evidence" value="ECO:0007669"/>
    <property type="project" value="UniProtKB-SubCell"/>
</dbReference>
<comment type="subcellular location">
    <subcellularLocation>
        <location evidence="1">Cell membrane</location>
        <topology evidence="1">Multi-pass membrane protein</topology>
    </subcellularLocation>
</comment>
<proteinExistence type="predicted"/>
<evidence type="ECO:0000256" key="6">
    <source>
        <dbReference type="SAM" id="Phobius"/>
    </source>
</evidence>
<keyword evidence="2" id="KW-1003">Cell membrane</keyword>
<comment type="caution">
    <text evidence="7">The sequence shown here is derived from an EMBL/GenBank/DDBJ whole genome shotgun (WGS) entry which is preliminary data.</text>
</comment>
<feature type="transmembrane region" description="Helical" evidence="6">
    <location>
        <begin position="117"/>
        <end position="133"/>
    </location>
</feature>
<feature type="transmembrane region" description="Helical" evidence="6">
    <location>
        <begin position="176"/>
        <end position="202"/>
    </location>
</feature>
<evidence type="ECO:0000256" key="1">
    <source>
        <dbReference type="ARBA" id="ARBA00004651"/>
    </source>
</evidence>
<name>S2ES17_9ARCH</name>
<feature type="transmembrane region" description="Helical" evidence="6">
    <location>
        <begin position="58"/>
        <end position="82"/>
    </location>
</feature>
<evidence type="ECO:0000313" key="8">
    <source>
        <dbReference type="Proteomes" id="UP000014065"/>
    </source>
</evidence>
<evidence type="ECO:0000256" key="2">
    <source>
        <dbReference type="ARBA" id="ARBA00022475"/>
    </source>
</evidence>
<feature type="transmembrane region" description="Helical" evidence="6">
    <location>
        <begin position="247"/>
        <end position="269"/>
    </location>
</feature>
<dbReference type="PANTHER" id="PTHR30250">
    <property type="entry name" value="PST FAMILY PREDICTED COLANIC ACID TRANSPORTER"/>
    <property type="match status" value="1"/>
</dbReference>
<feature type="transmembrane region" description="Helical" evidence="6">
    <location>
        <begin position="139"/>
        <end position="155"/>
    </location>
</feature>
<feature type="transmembrane region" description="Helical" evidence="6">
    <location>
        <begin position="332"/>
        <end position="352"/>
    </location>
</feature>
<gene>
    <name evidence="7" type="ORF">BG20_I0183</name>
</gene>
<evidence type="ECO:0000256" key="5">
    <source>
        <dbReference type="ARBA" id="ARBA00023136"/>
    </source>
</evidence>
<dbReference type="PANTHER" id="PTHR30250:SF28">
    <property type="entry name" value="POLYSACCHARIDE BIOSYNTHESIS PROTEIN"/>
    <property type="match status" value="1"/>
</dbReference>
<dbReference type="InterPro" id="IPR050833">
    <property type="entry name" value="Poly_Biosynth_Transport"/>
</dbReference>
<dbReference type="AlphaFoldDB" id="S2ES17"/>
<evidence type="ECO:0000256" key="4">
    <source>
        <dbReference type="ARBA" id="ARBA00022989"/>
    </source>
</evidence>
<organism evidence="7 8">
    <name type="scientific">Candidatus Nitrosarchaeum limnium BG20</name>
    <dbReference type="NCBI Taxonomy" id="859192"/>
    <lineage>
        <taxon>Archaea</taxon>
        <taxon>Nitrososphaerota</taxon>
        <taxon>Nitrososphaeria</taxon>
        <taxon>Nitrosopumilales</taxon>
        <taxon>Nitrosopumilaceae</taxon>
        <taxon>Nitrosarchaeum</taxon>
    </lineage>
</organism>
<feature type="transmembrane region" description="Helical" evidence="6">
    <location>
        <begin position="26"/>
        <end position="46"/>
    </location>
</feature>
<feature type="transmembrane region" description="Helical" evidence="6">
    <location>
        <begin position="275"/>
        <end position="295"/>
    </location>
</feature>
<feature type="transmembrane region" description="Helical" evidence="6">
    <location>
        <begin position="307"/>
        <end position="326"/>
    </location>
</feature>
<feature type="transmembrane region" description="Helical" evidence="6">
    <location>
        <begin position="208"/>
        <end position="226"/>
    </location>
</feature>
<keyword evidence="4 6" id="KW-1133">Transmembrane helix</keyword>
<protein>
    <submittedName>
        <fullName evidence="7">Putative membrane protein</fullName>
    </submittedName>
</protein>
<dbReference type="EMBL" id="AHJG01000197">
    <property type="protein sequence ID" value="EPA05209.1"/>
    <property type="molecule type" value="Genomic_DNA"/>
</dbReference>
<keyword evidence="3 6" id="KW-0812">Transmembrane</keyword>